<organism evidence="11 12">
    <name type="scientific">Allorhodopirellula solitaria</name>
    <dbReference type="NCBI Taxonomy" id="2527987"/>
    <lineage>
        <taxon>Bacteria</taxon>
        <taxon>Pseudomonadati</taxon>
        <taxon>Planctomycetota</taxon>
        <taxon>Planctomycetia</taxon>
        <taxon>Pirellulales</taxon>
        <taxon>Pirellulaceae</taxon>
        <taxon>Allorhodopirellula</taxon>
    </lineage>
</organism>
<dbReference type="EC" id="2.1.1.137" evidence="4"/>
<proteinExistence type="inferred from homology"/>
<accession>A0A5C5XYY3</accession>
<evidence type="ECO:0000256" key="8">
    <source>
        <dbReference type="ARBA" id="ARBA00048428"/>
    </source>
</evidence>
<dbReference type="OrthoDB" id="9772751at2"/>
<evidence type="ECO:0000256" key="3">
    <source>
        <dbReference type="ARBA" id="ARBA00034487"/>
    </source>
</evidence>
<dbReference type="CDD" id="cd02440">
    <property type="entry name" value="AdoMet_MTases"/>
    <property type="match status" value="1"/>
</dbReference>
<sequence length="391" mass="43505">MKTVSSSDQQVAESSVYQRYAAAAQAVEPALCCPVEYSTDLLKAIPDEIIERDYGCGDPTPYVRPGETVLDLGSGGGKLCYIAAQVVGAQGRVIGVDCNREMLGLARKHAPAVAEKLGYANVDFRYGLIQDLALDLDQLAGELSAHPVNDPAAYLALRHTEERLRREQPLVADESVDCVLSNCVLNLVRQQDRRILFAEIFRVLRRGGRAAISDIVSDESVPERLQQDPELWSGCITGAFREDEFLSAFEDAGFHGIEVVKRQAEPWRTVEGIEFRSVTVVAHKGKQGPCLERGQAVSYRGPFKRVQDDDGHTYFRGERMAVCDKTFKLLQQEPYTNMFDAIEPREVVPSEDAKAFDCRRSTRRHPRETKGLEYHATTESADDCRDEGPCC</sequence>
<dbReference type="InterPro" id="IPR025714">
    <property type="entry name" value="Methyltranfer_dom"/>
</dbReference>
<feature type="domain" description="Methyltransferase" evidence="10">
    <location>
        <begin position="65"/>
        <end position="133"/>
    </location>
</feature>
<dbReference type="Pfam" id="PF13847">
    <property type="entry name" value="Methyltransf_31"/>
    <property type="match status" value="2"/>
</dbReference>
<keyword evidence="12" id="KW-1185">Reference proteome</keyword>
<keyword evidence="1 11" id="KW-0808">Transferase</keyword>
<dbReference type="AlphaFoldDB" id="A0A5C5XYY3"/>
<feature type="region of interest" description="Disordered" evidence="9">
    <location>
        <begin position="359"/>
        <end position="378"/>
    </location>
</feature>
<dbReference type="InterPro" id="IPR026669">
    <property type="entry name" value="Arsenite_MeTrfase-like"/>
</dbReference>
<evidence type="ECO:0000256" key="1">
    <source>
        <dbReference type="ARBA" id="ARBA00022679"/>
    </source>
</evidence>
<dbReference type="PANTHER" id="PTHR43675:SF8">
    <property type="entry name" value="ARSENITE METHYLTRANSFERASE"/>
    <property type="match status" value="1"/>
</dbReference>
<gene>
    <name evidence="11" type="ORF">CA85_23440</name>
</gene>
<evidence type="ECO:0000256" key="5">
    <source>
        <dbReference type="ARBA" id="ARBA00034545"/>
    </source>
</evidence>
<evidence type="ECO:0000256" key="9">
    <source>
        <dbReference type="SAM" id="MobiDB-lite"/>
    </source>
</evidence>
<evidence type="ECO:0000256" key="7">
    <source>
        <dbReference type="ARBA" id="ARBA00047943"/>
    </source>
</evidence>
<keyword evidence="11" id="KW-0489">Methyltransferase</keyword>
<keyword evidence="2" id="KW-0949">S-adenosyl-L-methionine</keyword>
<dbReference type="Proteomes" id="UP000318053">
    <property type="component" value="Unassembled WGS sequence"/>
</dbReference>
<dbReference type="PANTHER" id="PTHR43675">
    <property type="entry name" value="ARSENITE METHYLTRANSFERASE"/>
    <property type="match status" value="1"/>
</dbReference>
<name>A0A5C5XYY3_9BACT</name>
<feature type="domain" description="Methyltransferase" evidence="10">
    <location>
        <begin position="171"/>
        <end position="253"/>
    </location>
</feature>
<reference evidence="11 12" key="1">
    <citation type="submission" date="2019-02" db="EMBL/GenBank/DDBJ databases">
        <title>Deep-cultivation of Planctomycetes and their phenomic and genomic characterization uncovers novel biology.</title>
        <authorList>
            <person name="Wiegand S."/>
            <person name="Jogler M."/>
            <person name="Boedeker C."/>
            <person name="Pinto D."/>
            <person name="Vollmers J."/>
            <person name="Rivas-Marin E."/>
            <person name="Kohn T."/>
            <person name="Peeters S.H."/>
            <person name="Heuer A."/>
            <person name="Rast P."/>
            <person name="Oberbeckmann S."/>
            <person name="Bunk B."/>
            <person name="Jeske O."/>
            <person name="Meyerdierks A."/>
            <person name="Storesund J.E."/>
            <person name="Kallscheuer N."/>
            <person name="Luecker S."/>
            <person name="Lage O.M."/>
            <person name="Pohl T."/>
            <person name="Merkel B.J."/>
            <person name="Hornburger P."/>
            <person name="Mueller R.-W."/>
            <person name="Bruemmer F."/>
            <person name="Labrenz M."/>
            <person name="Spormann A.M."/>
            <person name="Op Den Camp H."/>
            <person name="Overmann J."/>
            <person name="Amann R."/>
            <person name="Jetten M.S.M."/>
            <person name="Mascher T."/>
            <person name="Medema M.H."/>
            <person name="Devos D.P."/>
            <person name="Kaster A.-K."/>
            <person name="Ovreas L."/>
            <person name="Rohde M."/>
            <person name="Galperin M.Y."/>
            <person name="Jogler C."/>
        </authorList>
    </citation>
    <scope>NUCLEOTIDE SEQUENCE [LARGE SCALE GENOMIC DNA]</scope>
    <source>
        <strain evidence="11 12">CA85</strain>
    </source>
</reference>
<evidence type="ECO:0000259" key="10">
    <source>
        <dbReference type="Pfam" id="PF13847"/>
    </source>
</evidence>
<comment type="catalytic activity">
    <reaction evidence="8">
        <text>arsenic triglutathione + 3 [thioredoxin]-dithiol + 3 S-adenosyl-L-methionine = trimethylarsine + 3 [thioredoxin]-disulfide + 3 glutathione + 3 S-adenosyl-L-homocysteine + 3 H(+)</text>
        <dbReference type="Rhea" id="RHEA:69432"/>
        <dbReference type="Rhea" id="RHEA-COMP:10698"/>
        <dbReference type="Rhea" id="RHEA-COMP:10700"/>
        <dbReference type="ChEBI" id="CHEBI:15378"/>
        <dbReference type="ChEBI" id="CHEBI:27130"/>
        <dbReference type="ChEBI" id="CHEBI:29950"/>
        <dbReference type="ChEBI" id="CHEBI:50058"/>
        <dbReference type="ChEBI" id="CHEBI:57856"/>
        <dbReference type="ChEBI" id="CHEBI:57925"/>
        <dbReference type="ChEBI" id="CHEBI:59789"/>
        <dbReference type="ChEBI" id="CHEBI:183640"/>
        <dbReference type="EC" id="2.1.1.137"/>
    </reaction>
</comment>
<evidence type="ECO:0000313" key="12">
    <source>
        <dbReference type="Proteomes" id="UP000318053"/>
    </source>
</evidence>
<comment type="similarity">
    <text evidence="3">Belongs to the methyltransferase superfamily. Arsenite methyltransferase family.</text>
</comment>
<comment type="catalytic activity">
    <reaction evidence="7">
        <text>arsenic triglutathione + 2 [thioredoxin]-dithiol + 2 S-adenosyl-L-methionine + H2O = dimethylarsinous acid + 2 [thioredoxin]-disulfide + 3 glutathione + 2 S-adenosyl-L-homocysteine + 2 H(+)</text>
        <dbReference type="Rhea" id="RHEA:69464"/>
        <dbReference type="Rhea" id="RHEA-COMP:10698"/>
        <dbReference type="Rhea" id="RHEA-COMP:10700"/>
        <dbReference type="ChEBI" id="CHEBI:15377"/>
        <dbReference type="ChEBI" id="CHEBI:15378"/>
        <dbReference type="ChEBI" id="CHEBI:23808"/>
        <dbReference type="ChEBI" id="CHEBI:29950"/>
        <dbReference type="ChEBI" id="CHEBI:50058"/>
        <dbReference type="ChEBI" id="CHEBI:57856"/>
        <dbReference type="ChEBI" id="CHEBI:57925"/>
        <dbReference type="ChEBI" id="CHEBI:59789"/>
        <dbReference type="ChEBI" id="CHEBI:183640"/>
        <dbReference type="EC" id="2.1.1.137"/>
    </reaction>
</comment>
<evidence type="ECO:0000313" key="11">
    <source>
        <dbReference type="EMBL" id="TWT67493.1"/>
    </source>
</evidence>
<comment type="caution">
    <text evidence="11">The sequence shown here is derived from an EMBL/GenBank/DDBJ whole genome shotgun (WGS) entry which is preliminary data.</text>
</comment>
<dbReference type="SUPFAM" id="SSF53335">
    <property type="entry name" value="S-adenosyl-L-methionine-dependent methyltransferases"/>
    <property type="match status" value="1"/>
</dbReference>
<dbReference type="GO" id="GO:0032259">
    <property type="term" value="P:methylation"/>
    <property type="evidence" value="ECO:0007669"/>
    <property type="project" value="UniProtKB-KW"/>
</dbReference>
<evidence type="ECO:0000256" key="2">
    <source>
        <dbReference type="ARBA" id="ARBA00022691"/>
    </source>
</evidence>
<evidence type="ECO:0000256" key="4">
    <source>
        <dbReference type="ARBA" id="ARBA00034521"/>
    </source>
</evidence>
<protein>
    <recommendedName>
        <fullName evidence="5">Arsenite methyltransferase</fullName>
        <ecNumber evidence="4">2.1.1.137</ecNumber>
    </recommendedName>
</protein>
<dbReference type="GO" id="GO:0030791">
    <property type="term" value="F:arsenite methyltransferase activity"/>
    <property type="evidence" value="ECO:0007669"/>
    <property type="project" value="UniProtKB-EC"/>
</dbReference>
<evidence type="ECO:0000256" key="6">
    <source>
        <dbReference type="ARBA" id="ARBA00047941"/>
    </source>
</evidence>
<dbReference type="Gene3D" id="3.40.50.150">
    <property type="entry name" value="Vaccinia Virus protein VP39"/>
    <property type="match status" value="2"/>
</dbReference>
<dbReference type="EMBL" id="SJPK01000004">
    <property type="protein sequence ID" value="TWT67493.1"/>
    <property type="molecule type" value="Genomic_DNA"/>
</dbReference>
<comment type="catalytic activity">
    <reaction evidence="6">
        <text>arsenic triglutathione + [thioredoxin]-dithiol + S-adenosyl-L-methionine + 2 H2O = methylarsonous acid + [thioredoxin]-disulfide + 3 glutathione + S-adenosyl-L-homocysteine + H(+)</text>
        <dbReference type="Rhea" id="RHEA:69460"/>
        <dbReference type="Rhea" id="RHEA-COMP:10698"/>
        <dbReference type="Rhea" id="RHEA-COMP:10700"/>
        <dbReference type="ChEBI" id="CHEBI:15377"/>
        <dbReference type="ChEBI" id="CHEBI:15378"/>
        <dbReference type="ChEBI" id="CHEBI:17826"/>
        <dbReference type="ChEBI" id="CHEBI:29950"/>
        <dbReference type="ChEBI" id="CHEBI:50058"/>
        <dbReference type="ChEBI" id="CHEBI:57856"/>
        <dbReference type="ChEBI" id="CHEBI:57925"/>
        <dbReference type="ChEBI" id="CHEBI:59789"/>
        <dbReference type="ChEBI" id="CHEBI:183640"/>
        <dbReference type="EC" id="2.1.1.137"/>
    </reaction>
</comment>
<dbReference type="InterPro" id="IPR029063">
    <property type="entry name" value="SAM-dependent_MTases_sf"/>
</dbReference>
<dbReference type="RefSeq" id="WP_146391353.1">
    <property type="nucleotide sequence ID" value="NZ_SJPK01000004.1"/>
</dbReference>